<dbReference type="EMBL" id="ML213602">
    <property type="protein sequence ID" value="TFK38700.1"/>
    <property type="molecule type" value="Genomic_DNA"/>
</dbReference>
<dbReference type="Gene3D" id="3.90.190.10">
    <property type="entry name" value="Protein tyrosine phosphatase superfamily"/>
    <property type="match status" value="1"/>
</dbReference>
<dbReference type="AlphaFoldDB" id="A0A5C3M0I2"/>
<keyword evidence="1" id="KW-0732">Signal</keyword>
<gene>
    <name evidence="2" type="ORF">BDQ12DRAFT_665951</name>
</gene>
<dbReference type="Proteomes" id="UP000308652">
    <property type="component" value="Unassembled WGS sequence"/>
</dbReference>
<evidence type="ECO:0000313" key="2">
    <source>
        <dbReference type="EMBL" id="TFK38700.1"/>
    </source>
</evidence>
<dbReference type="Pfam" id="PF13350">
    <property type="entry name" value="Y_phosphatase3"/>
    <property type="match status" value="1"/>
</dbReference>
<dbReference type="InterPro" id="IPR029021">
    <property type="entry name" value="Prot-tyrosine_phosphatase-like"/>
</dbReference>
<evidence type="ECO:0000256" key="1">
    <source>
        <dbReference type="SAM" id="SignalP"/>
    </source>
</evidence>
<feature type="signal peptide" evidence="1">
    <location>
        <begin position="1"/>
        <end position="16"/>
    </location>
</feature>
<organism evidence="2 3">
    <name type="scientific">Crucibulum laeve</name>
    <dbReference type="NCBI Taxonomy" id="68775"/>
    <lineage>
        <taxon>Eukaryota</taxon>
        <taxon>Fungi</taxon>
        <taxon>Dikarya</taxon>
        <taxon>Basidiomycota</taxon>
        <taxon>Agaricomycotina</taxon>
        <taxon>Agaricomycetes</taxon>
        <taxon>Agaricomycetidae</taxon>
        <taxon>Agaricales</taxon>
        <taxon>Agaricineae</taxon>
        <taxon>Nidulariaceae</taxon>
        <taxon>Crucibulum</taxon>
    </lineage>
</organism>
<accession>A0A5C3M0I2</accession>
<sequence length="100" mass="11437">MPPALTWLHLIHPLLLQQFPLSLLRMNEIIWVLTVDDNGHDIKLTDANIIDGAKWHLRPEIMAAILKMIRKEFGGTEAYMKVYSNLSEADISAIKQTLLM</sequence>
<feature type="chain" id="PRO_5022873117" evidence="1">
    <location>
        <begin position="17"/>
        <end position="100"/>
    </location>
</feature>
<proteinExistence type="predicted"/>
<evidence type="ECO:0000313" key="3">
    <source>
        <dbReference type="Proteomes" id="UP000308652"/>
    </source>
</evidence>
<dbReference type="InterPro" id="IPR026893">
    <property type="entry name" value="Tyr/Ser_Pase_IphP-type"/>
</dbReference>
<dbReference type="OrthoDB" id="9988524at2759"/>
<name>A0A5C3M0I2_9AGAR</name>
<reference evidence="2 3" key="1">
    <citation type="journal article" date="2019" name="Nat. Ecol. Evol.">
        <title>Megaphylogeny resolves global patterns of mushroom evolution.</title>
        <authorList>
            <person name="Varga T."/>
            <person name="Krizsan K."/>
            <person name="Foldi C."/>
            <person name="Dima B."/>
            <person name="Sanchez-Garcia M."/>
            <person name="Sanchez-Ramirez S."/>
            <person name="Szollosi G.J."/>
            <person name="Szarkandi J.G."/>
            <person name="Papp V."/>
            <person name="Albert L."/>
            <person name="Andreopoulos W."/>
            <person name="Angelini C."/>
            <person name="Antonin V."/>
            <person name="Barry K.W."/>
            <person name="Bougher N.L."/>
            <person name="Buchanan P."/>
            <person name="Buyck B."/>
            <person name="Bense V."/>
            <person name="Catcheside P."/>
            <person name="Chovatia M."/>
            <person name="Cooper J."/>
            <person name="Damon W."/>
            <person name="Desjardin D."/>
            <person name="Finy P."/>
            <person name="Geml J."/>
            <person name="Haridas S."/>
            <person name="Hughes K."/>
            <person name="Justo A."/>
            <person name="Karasinski D."/>
            <person name="Kautmanova I."/>
            <person name="Kiss B."/>
            <person name="Kocsube S."/>
            <person name="Kotiranta H."/>
            <person name="LaButti K.M."/>
            <person name="Lechner B.E."/>
            <person name="Liimatainen K."/>
            <person name="Lipzen A."/>
            <person name="Lukacs Z."/>
            <person name="Mihaltcheva S."/>
            <person name="Morgado L.N."/>
            <person name="Niskanen T."/>
            <person name="Noordeloos M.E."/>
            <person name="Ohm R.A."/>
            <person name="Ortiz-Santana B."/>
            <person name="Ovrebo C."/>
            <person name="Racz N."/>
            <person name="Riley R."/>
            <person name="Savchenko A."/>
            <person name="Shiryaev A."/>
            <person name="Soop K."/>
            <person name="Spirin V."/>
            <person name="Szebenyi C."/>
            <person name="Tomsovsky M."/>
            <person name="Tulloss R.E."/>
            <person name="Uehling J."/>
            <person name="Grigoriev I.V."/>
            <person name="Vagvolgyi C."/>
            <person name="Papp T."/>
            <person name="Martin F.M."/>
            <person name="Miettinen O."/>
            <person name="Hibbett D.S."/>
            <person name="Nagy L.G."/>
        </authorList>
    </citation>
    <scope>NUCLEOTIDE SEQUENCE [LARGE SCALE GENOMIC DNA]</scope>
    <source>
        <strain evidence="2 3">CBS 166.37</strain>
    </source>
</reference>
<keyword evidence="3" id="KW-1185">Reference proteome</keyword>
<dbReference type="GO" id="GO:0004721">
    <property type="term" value="F:phosphoprotein phosphatase activity"/>
    <property type="evidence" value="ECO:0007669"/>
    <property type="project" value="InterPro"/>
</dbReference>
<protein>
    <submittedName>
        <fullName evidence="2">Uncharacterized protein</fullName>
    </submittedName>
</protein>